<dbReference type="PANTHER" id="PTHR43047">
    <property type="entry name" value="TWO-COMPONENT HISTIDINE PROTEIN KINASE"/>
    <property type="match status" value="1"/>
</dbReference>
<comment type="caution">
    <text evidence="10">The sequence shown here is derived from an EMBL/GenBank/DDBJ whole genome shotgun (WGS) entry which is preliminary data.</text>
</comment>
<dbReference type="RefSeq" id="WP_379903962.1">
    <property type="nucleotide sequence ID" value="NZ_JBHRTR010000034.1"/>
</dbReference>
<keyword evidence="5" id="KW-0808">Transferase</keyword>
<evidence type="ECO:0000313" key="11">
    <source>
        <dbReference type="Proteomes" id="UP001595528"/>
    </source>
</evidence>
<feature type="transmembrane region" description="Helical" evidence="7">
    <location>
        <begin position="281"/>
        <end position="303"/>
    </location>
</feature>
<evidence type="ECO:0000256" key="2">
    <source>
        <dbReference type="ARBA" id="ARBA00004370"/>
    </source>
</evidence>
<comment type="catalytic activity">
    <reaction evidence="1">
        <text>ATP + protein L-histidine = ADP + protein N-phospho-L-histidine.</text>
        <dbReference type="EC" id="2.7.13.3"/>
    </reaction>
</comment>
<feature type="domain" description="Histidine kinase" evidence="8">
    <location>
        <begin position="382"/>
        <end position="606"/>
    </location>
</feature>
<dbReference type="SMART" id="SM00387">
    <property type="entry name" value="HATPase_c"/>
    <property type="match status" value="1"/>
</dbReference>
<evidence type="ECO:0000256" key="5">
    <source>
        <dbReference type="ARBA" id="ARBA00022679"/>
    </source>
</evidence>
<keyword evidence="11" id="KW-1185">Reference proteome</keyword>
<proteinExistence type="predicted"/>
<dbReference type="PRINTS" id="PR00344">
    <property type="entry name" value="BCTRLSENSOR"/>
</dbReference>
<dbReference type="Gene3D" id="1.10.287.130">
    <property type="match status" value="1"/>
</dbReference>
<keyword evidence="6" id="KW-0418">Kinase</keyword>
<evidence type="ECO:0000259" key="8">
    <source>
        <dbReference type="PROSITE" id="PS50109"/>
    </source>
</evidence>
<dbReference type="SMART" id="SM00304">
    <property type="entry name" value="HAMP"/>
    <property type="match status" value="1"/>
</dbReference>
<dbReference type="CDD" id="cd00082">
    <property type="entry name" value="HisKA"/>
    <property type="match status" value="1"/>
</dbReference>
<dbReference type="InterPro" id="IPR004358">
    <property type="entry name" value="Sig_transdc_His_kin-like_C"/>
</dbReference>
<dbReference type="EMBL" id="JBHRTR010000034">
    <property type="protein sequence ID" value="MFC3229603.1"/>
    <property type="molecule type" value="Genomic_DNA"/>
</dbReference>
<dbReference type="Proteomes" id="UP001595528">
    <property type="component" value="Unassembled WGS sequence"/>
</dbReference>
<evidence type="ECO:0000259" key="9">
    <source>
        <dbReference type="PROSITE" id="PS50885"/>
    </source>
</evidence>
<dbReference type="InterPro" id="IPR003660">
    <property type="entry name" value="HAMP_dom"/>
</dbReference>
<protein>
    <recommendedName>
        <fullName evidence="3">histidine kinase</fullName>
        <ecNumber evidence="3">2.7.13.3</ecNumber>
    </recommendedName>
</protein>
<feature type="domain" description="HAMP" evidence="9">
    <location>
        <begin position="305"/>
        <end position="360"/>
    </location>
</feature>
<keyword evidence="7" id="KW-0812">Transmembrane</keyword>
<evidence type="ECO:0000256" key="6">
    <source>
        <dbReference type="ARBA" id="ARBA00022777"/>
    </source>
</evidence>
<gene>
    <name evidence="10" type="ORF">ACFOGJ_20310</name>
</gene>
<reference evidence="11" key="1">
    <citation type="journal article" date="2019" name="Int. J. Syst. Evol. Microbiol.">
        <title>The Global Catalogue of Microorganisms (GCM) 10K type strain sequencing project: providing services to taxonomists for standard genome sequencing and annotation.</title>
        <authorList>
            <consortium name="The Broad Institute Genomics Platform"/>
            <consortium name="The Broad Institute Genome Sequencing Center for Infectious Disease"/>
            <person name="Wu L."/>
            <person name="Ma J."/>
        </authorList>
    </citation>
    <scope>NUCLEOTIDE SEQUENCE [LARGE SCALE GENOMIC DNA]</scope>
    <source>
        <strain evidence="11">KCTC 42964</strain>
    </source>
</reference>
<keyword evidence="7" id="KW-1133">Transmembrane helix</keyword>
<evidence type="ECO:0000256" key="1">
    <source>
        <dbReference type="ARBA" id="ARBA00000085"/>
    </source>
</evidence>
<dbReference type="SUPFAM" id="SSF47384">
    <property type="entry name" value="Homodimeric domain of signal transducing histidine kinase"/>
    <property type="match status" value="1"/>
</dbReference>
<dbReference type="Pfam" id="PF05228">
    <property type="entry name" value="CHASE4"/>
    <property type="match status" value="1"/>
</dbReference>
<dbReference type="EC" id="2.7.13.3" evidence="3"/>
<dbReference type="PROSITE" id="PS50885">
    <property type="entry name" value="HAMP"/>
    <property type="match status" value="1"/>
</dbReference>
<dbReference type="Gene3D" id="3.30.565.10">
    <property type="entry name" value="Histidine kinase-like ATPase, C-terminal domain"/>
    <property type="match status" value="1"/>
</dbReference>
<evidence type="ECO:0000256" key="7">
    <source>
        <dbReference type="SAM" id="Phobius"/>
    </source>
</evidence>
<evidence type="ECO:0000313" key="10">
    <source>
        <dbReference type="EMBL" id="MFC3229603.1"/>
    </source>
</evidence>
<organism evidence="10 11">
    <name type="scientific">Marinibaculum pumilum</name>
    <dbReference type="NCBI Taxonomy" id="1766165"/>
    <lineage>
        <taxon>Bacteria</taxon>
        <taxon>Pseudomonadati</taxon>
        <taxon>Pseudomonadota</taxon>
        <taxon>Alphaproteobacteria</taxon>
        <taxon>Rhodospirillales</taxon>
        <taxon>Rhodospirillaceae</taxon>
        <taxon>Marinibaculum</taxon>
    </lineage>
</organism>
<dbReference type="Gene3D" id="6.10.340.10">
    <property type="match status" value="1"/>
</dbReference>
<comment type="subcellular location">
    <subcellularLocation>
        <location evidence="2">Membrane</location>
    </subcellularLocation>
</comment>
<dbReference type="InterPro" id="IPR005467">
    <property type="entry name" value="His_kinase_dom"/>
</dbReference>
<dbReference type="Pfam" id="PF02518">
    <property type="entry name" value="HATPase_c"/>
    <property type="match status" value="1"/>
</dbReference>
<sequence length="621" mass="66511">MPRWLHSLGPKTLAILFAVAAVNTALSYFVLQSVVQPAFDTIETGQAEHGIERIRVALRKEQGHLVATSADWAVWDDSYAFVQGDNATYLDDNILPSVFQNLNLSLIAFQDRDGGVLFSYAADPASGERLPSDAFDVDALLAALPQGAPSGAADVAAGLVDLHGRLLLVVRHPVVDTLAAQPPAGALVMARPVNARLMALLRDQTGTDFRLLPLSGTDANDLTEVARTLIDTGAATDAVVISARDGVLVADSLLAGIGGQPVALIEAQRARTISAAGGESVGLAILLMALSAIAQLAVVWFLLRRMVLRPIHRLTRHIQSARDSRETEPPAPLNWQRGDELGMLAGTYDRLNAALALQVRDLNHALARLHAADAAKSAFFANMSHELRTPLNAIIGFSDLLATQPFGPIPDKRYLDYIDDIHSSGHHLLDLVNEILDYSKADSQQLQLVRERFSIHDIVDDAMRMIRLQAGQSGVALHRDLPADLPPLLSDKLRLSQILLNLLSNAVKFTDSGGRVTVSACAQGDHVQLEVADTGIGIAPEDIPRALAPFVQLPQRKRSDAAGTAGGTGLGLPLAKRLTELLEGRFELTSEPGKGTSVRLILPLTLSDDALPGRDQLRSAS</sequence>
<keyword evidence="4" id="KW-0597">Phosphoprotein</keyword>
<dbReference type="SMART" id="SM00388">
    <property type="entry name" value="HisKA"/>
    <property type="match status" value="1"/>
</dbReference>
<name>A0ABV7L5I3_9PROT</name>
<dbReference type="PROSITE" id="PS50109">
    <property type="entry name" value="HIS_KIN"/>
    <property type="match status" value="1"/>
</dbReference>
<dbReference type="InterPro" id="IPR003594">
    <property type="entry name" value="HATPase_dom"/>
</dbReference>
<dbReference type="SUPFAM" id="SSF55874">
    <property type="entry name" value="ATPase domain of HSP90 chaperone/DNA topoisomerase II/histidine kinase"/>
    <property type="match status" value="1"/>
</dbReference>
<dbReference type="InterPro" id="IPR003661">
    <property type="entry name" value="HisK_dim/P_dom"/>
</dbReference>
<dbReference type="Pfam" id="PF00512">
    <property type="entry name" value="HisKA"/>
    <property type="match status" value="1"/>
</dbReference>
<evidence type="ECO:0000256" key="3">
    <source>
        <dbReference type="ARBA" id="ARBA00012438"/>
    </source>
</evidence>
<evidence type="ECO:0000256" key="4">
    <source>
        <dbReference type="ARBA" id="ARBA00022553"/>
    </source>
</evidence>
<dbReference type="InterPro" id="IPR036890">
    <property type="entry name" value="HATPase_C_sf"/>
</dbReference>
<dbReference type="InterPro" id="IPR036097">
    <property type="entry name" value="HisK_dim/P_sf"/>
</dbReference>
<dbReference type="InterPro" id="IPR007892">
    <property type="entry name" value="CHASE4"/>
</dbReference>
<keyword evidence="7" id="KW-0472">Membrane</keyword>
<accession>A0ABV7L5I3</accession>